<gene>
    <name evidence="1" type="ORF">CAMP_LOCUS17098</name>
</gene>
<dbReference type="OrthoDB" id="5808547at2759"/>
<comment type="caution">
    <text evidence="1">The sequence shown here is derived from an EMBL/GenBank/DDBJ whole genome shotgun (WGS) entry which is preliminary data.</text>
</comment>
<protein>
    <submittedName>
        <fullName evidence="1">Uncharacterized protein</fullName>
    </submittedName>
</protein>
<sequence>MSRNGIILRNSRSSNKVAAIAIILFIIATEISAFDYSDYSLQRIARAPQQPSALLVPYPRVGKRSSDSDDIFDTIQKRLYTARVGKRAYLYAPRIGK</sequence>
<dbReference type="Proteomes" id="UP001152747">
    <property type="component" value="Unassembled WGS sequence"/>
</dbReference>
<name>A0A9P1IY52_9PELO</name>
<reference evidence="1" key="1">
    <citation type="submission" date="2022-11" db="EMBL/GenBank/DDBJ databases">
        <authorList>
            <person name="Kikuchi T."/>
        </authorList>
    </citation>
    <scope>NUCLEOTIDE SEQUENCE</scope>
    <source>
        <strain evidence="1">PS1010</strain>
    </source>
</reference>
<evidence type="ECO:0000313" key="2">
    <source>
        <dbReference type="Proteomes" id="UP001152747"/>
    </source>
</evidence>
<dbReference type="EMBL" id="CANHGI010000006">
    <property type="protein sequence ID" value="CAI5454461.1"/>
    <property type="molecule type" value="Genomic_DNA"/>
</dbReference>
<proteinExistence type="predicted"/>
<keyword evidence="2" id="KW-1185">Reference proteome</keyword>
<organism evidence="1 2">
    <name type="scientific">Caenorhabditis angaria</name>
    <dbReference type="NCBI Taxonomy" id="860376"/>
    <lineage>
        <taxon>Eukaryota</taxon>
        <taxon>Metazoa</taxon>
        <taxon>Ecdysozoa</taxon>
        <taxon>Nematoda</taxon>
        <taxon>Chromadorea</taxon>
        <taxon>Rhabditida</taxon>
        <taxon>Rhabditina</taxon>
        <taxon>Rhabditomorpha</taxon>
        <taxon>Rhabditoidea</taxon>
        <taxon>Rhabditidae</taxon>
        <taxon>Peloderinae</taxon>
        <taxon>Caenorhabditis</taxon>
    </lineage>
</organism>
<accession>A0A9P1IY52</accession>
<evidence type="ECO:0000313" key="1">
    <source>
        <dbReference type="EMBL" id="CAI5454461.1"/>
    </source>
</evidence>
<dbReference type="AlphaFoldDB" id="A0A9P1IY52"/>